<dbReference type="SUPFAM" id="SSF141868">
    <property type="entry name" value="EAL domain-like"/>
    <property type="match status" value="1"/>
</dbReference>
<keyword evidence="2" id="KW-0472">Membrane</keyword>
<dbReference type="CDD" id="cd01949">
    <property type="entry name" value="GGDEF"/>
    <property type="match status" value="1"/>
</dbReference>
<sequence>MESASFERQLGRWMALAVAIPLLGFIAFWAVEFGRTLEVVGEAEDLRAEAGELSALHGALHALQRERSAAVIWLASARESFQERLVPSFHATDKAYQAAFSGSEAGIAPPPALLRTTVAQRRISLQEALEAYEERLRDLLGRLREQRGAAASGATSEYLLASEALLQLREHAGLERAFGAAVGGHRDPAPEWFANLHYHQRAQKGYQAAFLRSAPATLGERLKAVERDQQLAMEARRVGMAGAAPAPGLAGWFDLKGRRLLALRELEEGLLAELEQAAAARVREARARQWQLGLSGGGLLLVTGLAGGAVVRRQLALVHRREADAARIEYLATHNPVTGLPDRRTFNARLDAALQAEPRRDWRVLLIDLVRFTEINRTFGEAFGDELLAAVAGVLRGRVPTPGFVGQLYGDQFAVALPVEVGDAQSLLAVFDAPFHVKGRHVSIAVRAGSAESPEAGRSAQDLVQSADLALVSARSIPRGCRYRTYTTAMGDAHGRQRELEAGLERAVERDEFELWYQPQVDLRTGRAVGLEALLRWRHPERGIVGPGEFIPCAEANGLIVPVGDHVLSRATEQIRQWRGTPLGRIPMAVNLSGVQFHQADFIDHLQAHISGGRGQLKLEITESVLMTDLGGAARRLGELREMGVPLSVDDFGTGYSSLAYLRRFPVDELKLDRSFVSELGHSEEADAIVEAVVALGHTLGIRVLAEGVETESQARRLARLGCDAGQGFLWARPMPASDLEAWFAEERVRIP</sequence>
<dbReference type="Pfam" id="PF00563">
    <property type="entry name" value="EAL"/>
    <property type="match status" value="1"/>
</dbReference>
<dbReference type="SUPFAM" id="SSF55073">
    <property type="entry name" value="Nucleotide cyclase"/>
    <property type="match status" value="1"/>
</dbReference>
<dbReference type="Pfam" id="PF08376">
    <property type="entry name" value="NIT"/>
    <property type="match status" value="1"/>
</dbReference>
<dbReference type="SMART" id="SM00267">
    <property type="entry name" value="GGDEF"/>
    <property type="match status" value="1"/>
</dbReference>
<evidence type="ECO:0000256" key="1">
    <source>
        <dbReference type="SAM" id="Coils"/>
    </source>
</evidence>
<accession>A0A1I1Q8B7</accession>
<dbReference type="NCBIfam" id="TIGR00254">
    <property type="entry name" value="GGDEF"/>
    <property type="match status" value="1"/>
</dbReference>
<dbReference type="CDD" id="cd01948">
    <property type="entry name" value="EAL"/>
    <property type="match status" value="1"/>
</dbReference>
<feature type="domain" description="EAL" evidence="3">
    <location>
        <begin position="497"/>
        <end position="748"/>
    </location>
</feature>
<dbReference type="AlphaFoldDB" id="A0A1I1Q8B7"/>
<dbReference type="STRING" id="1123397.SAMN05660831_01040"/>
<feature type="coiled-coil region" evidence="1">
    <location>
        <begin position="122"/>
        <end position="149"/>
    </location>
</feature>
<evidence type="ECO:0000256" key="2">
    <source>
        <dbReference type="SAM" id="Phobius"/>
    </source>
</evidence>
<dbReference type="InterPro" id="IPR000160">
    <property type="entry name" value="GGDEF_dom"/>
</dbReference>
<dbReference type="InterPro" id="IPR050706">
    <property type="entry name" value="Cyclic-di-GMP_PDE-like"/>
</dbReference>
<keyword evidence="2" id="KW-1133">Transmembrane helix</keyword>
<protein>
    <submittedName>
        <fullName evidence="5">Diguanylate cyclase (GGDEF) domain-containing protein</fullName>
    </submittedName>
</protein>
<reference evidence="5 6" key="1">
    <citation type="submission" date="2016-10" db="EMBL/GenBank/DDBJ databases">
        <authorList>
            <person name="de Groot N.N."/>
        </authorList>
    </citation>
    <scope>NUCLEOTIDE SEQUENCE [LARGE SCALE GENOMIC DNA]</scope>
    <source>
        <strain evidence="5 6">HL3</strain>
    </source>
</reference>
<dbReference type="PANTHER" id="PTHR33121:SF19">
    <property type="entry name" value="CYCLIC DI-GMP PHOSPHODIESTERASE PA2567"/>
    <property type="match status" value="1"/>
</dbReference>
<dbReference type="InterPro" id="IPR035919">
    <property type="entry name" value="EAL_sf"/>
</dbReference>
<dbReference type="OrthoDB" id="5789373at2"/>
<dbReference type="InterPro" id="IPR029787">
    <property type="entry name" value="Nucleotide_cyclase"/>
</dbReference>
<keyword evidence="1" id="KW-0175">Coiled coil</keyword>
<keyword evidence="6" id="KW-1185">Reference proteome</keyword>
<dbReference type="RefSeq" id="WP_093427689.1">
    <property type="nucleotide sequence ID" value="NZ_FOMJ01000002.1"/>
</dbReference>
<dbReference type="InterPro" id="IPR043128">
    <property type="entry name" value="Rev_trsase/Diguanyl_cyclase"/>
</dbReference>
<keyword evidence="2" id="KW-0812">Transmembrane</keyword>
<feature type="domain" description="GGDEF" evidence="4">
    <location>
        <begin position="360"/>
        <end position="489"/>
    </location>
</feature>
<dbReference type="EMBL" id="FOMJ01000002">
    <property type="protein sequence ID" value="SFD18237.1"/>
    <property type="molecule type" value="Genomic_DNA"/>
</dbReference>
<dbReference type="PANTHER" id="PTHR33121">
    <property type="entry name" value="CYCLIC DI-GMP PHOSPHODIESTERASE PDEF"/>
    <property type="match status" value="1"/>
</dbReference>
<gene>
    <name evidence="5" type="ORF">SAMN05660831_01040</name>
</gene>
<name>A0A1I1Q8B7_9GAMM</name>
<proteinExistence type="predicted"/>
<evidence type="ECO:0000313" key="6">
    <source>
        <dbReference type="Proteomes" id="UP000198611"/>
    </source>
</evidence>
<dbReference type="PROSITE" id="PS50887">
    <property type="entry name" value="GGDEF"/>
    <property type="match status" value="1"/>
</dbReference>
<dbReference type="PROSITE" id="PS50883">
    <property type="entry name" value="EAL"/>
    <property type="match status" value="1"/>
</dbReference>
<dbReference type="Pfam" id="PF00990">
    <property type="entry name" value="GGDEF"/>
    <property type="match status" value="1"/>
</dbReference>
<dbReference type="InterPro" id="IPR013587">
    <property type="entry name" value="Nitrate/nitrite_sensing"/>
</dbReference>
<evidence type="ECO:0000259" key="4">
    <source>
        <dbReference type="PROSITE" id="PS50887"/>
    </source>
</evidence>
<dbReference type="Gene3D" id="3.30.70.270">
    <property type="match status" value="1"/>
</dbReference>
<dbReference type="Proteomes" id="UP000198611">
    <property type="component" value="Unassembled WGS sequence"/>
</dbReference>
<dbReference type="Gene3D" id="3.20.20.450">
    <property type="entry name" value="EAL domain"/>
    <property type="match status" value="1"/>
</dbReference>
<dbReference type="InterPro" id="IPR001633">
    <property type="entry name" value="EAL_dom"/>
</dbReference>
<feature type="transmembrane region" description="Helical" evidence="2">
    <location>
        <begin position="12"/>
        <end position="31"/>
    </location>
</feature>
<evidence type="ECO:0000313" key="5">
    <source>
        <dbReference type="EMBL" id="SFD18237.1"/>
    </source>
</evidence>
<organism evidence="5 6">
    <name type="scientific">Thiohalospira halophila DSM 15071</name>
    <dbReference type="NCBI Taxonomy" id="1123397"/>
    <lineage>
        <taxon>Bacteria</taxon>
        <taxon>Pseudomonadati</taxon>
        <taxon>Pseudomonadota</taxon>
        <taxon>Gammaproteobacteria</taxon>
        <taxon>Thiohalospirales</taxon>
        <taxon>Thiohalospiraceae</taxon>
        <taxon>Thiohalospira</taxon>
    </lineage>
</organism>
<dbReference type="SMART" id="SM00052">
    <property type="entry name" value="EAL"/>
    <property type="match status" value="1"/>
</dbReference>
<evidence type="ECO:0000259" key="3">
    <source>
        <dbReference type="PROSITE" id="PS50883"/>
    </source>
</evidence>
<dbReference type="GO" id="GO:0071111">
    <property type="term" value="F:cyclic-guanylate-specific phosphodiesterase activity"/>
    <property type="evidence" value="ECO:0007669"/>
    <property type="project" value="InterPro"/>
</dbReference>